<dbReference type="InterPro" id="IPR000843">
    <property type="entry name" value="HTH_LacI"/>
</dbReference>
<keyword evidence="2" id="KW-0238">DNA-binding</keyword>
<dbReference type="Pfam" id="PF00356">
    <property type="entry name" value="LacI"/>
    <property type="match status" value="1"/>
</dbReference>
<dbReference type="PROSITE" id="PS50932">
    <property type="entry name" value="HTH_LACI_2"/>
    <property type="match status" value="1"/>
</dbReference>
<dbReference type="InterPro" id="IPR028082">
    <property type="entry name" value="Peripla_BP_I"/>
</dbReference>
<evidence type="ECO:0000313" key="6">
    <source>
        <dbReference type="EMBL" id="GLI43435.1"/>
    </source>
</evidence>
<dbReference type="Proteomes" id="UP001144313">
    <property type="component" value="Unassembled WGS sequence"/>
</dbReference>
<evidence type="ECO:0000256" key="1">
    <source>
        <dbReference type="ARBA" id="ARBA00023015"/>
    </source>
</evidence>
<dbReference type="PRINTS" id="PR00036">
    <property type="entry name" value="HTHLACI"/>
</dbReference>
<keyword evidence="7" id="KW-1185">Reference proteome</keyword>
<evidence type="ECO:0000256" key="3">
    <source>
        <dbReference type="ARBA" id="ARBA00023163"/>
    </source>
</evidence>
<reference evidence="6" key="1">
    <citation type="submission" date="2022-12" db="EMBL/GenBank/DDBJ databases">
        <title>Reference genome sequencing for broad-spectrum identification of bacterial and archaeal isolates by mass spectrometry.</title>
        <authorList>
            <person name="Sekiguchi Y."/>
            <person name="Tourlousse D.M."/>
        </authorList>
    </citation>
    <scope>NUCLEOTIDE SEQUENCE</scope>
    <source>
        <strain evidence="6">LLR39Z86</strain>
    </source>
</reference>
<feature type="region of interest" description="Disordered" evidence="4">
    <location>
        <begin position="307"/>
        <end position="331"/>
    </location>
</feature>
<dbReference type="SUPFAM" id="SSF47413">
    <property type="entry name" value="lambda repressor-like DNA-binding domains"/>
    <property type="match status" value="1"/>
</dbReference>
<dbReference type="Pfam" id="PF13377">
    <property type="entry name" value="Peripla_BP_3"/>
    <property type="match status" value="1"/>
</dbReference>
<dbReference type="PANTHER" id="PTHR30146:SF109">
    <property type="entry name" value="HTH-TYPE TRANSCRIPTIONAL REGULATOR GALS"/>
    <property type="match status" value="1"/>
</dbReference>
<dbReference type="PANTHER" id="PTHR30146">
    <property type="entry name" value="LACI-RELATED TRANSCRIPTIONAL REPRESSOR"/>
    <property type="match status" value="1"/>
</dbReference>
<gene>
    <name evidence="6" type="ORF">GALLR39Z86_32850</name>
</gene>
<dbReference type="Gene3D" id="3.40.50.2300">
    <property type="match status" value="2"/>
</dbReference>
<dbReference type="RefSeq" id="WP_270113758.1">
    <property type="nucleotide sequence ID" value="NZ_BAAAOL010000017.1"/>
</dbReference>
<dbReference type="EMBL" id="BSDT01000001">
    <property type="protein sequence ID" value="GLI43435.1"/>
    <property type="molecule type" value="Genomic_DNA"/>
</dbReference>
<keyword evidence="3" id="KW-0804">Transcription</keyword>
<dbReference type="CDD" id="cd01392">
    <property type="entry name" value="HTH_LacI"/>
    <property type="match status" value="1"/>
</dbReference>
<dbReference type="Gene3D" id="1.10.260.40">
    <property type="entry name" value="lambda repressor-like DNA-binding domains"/>
    <property type="match status" value="1"/>
</dbReference>
<dbReference type="SUPFAM" id="SSF53822">
    <property type="entry name" value="Periplasmic binding protein-like I"/>
    <property type="match status" value="1"/>
</dbReference>
<protein>
    <submittedName>
        <fullName evidence="6">LacI family transcriptional regulator</fullName>
    </submittedName>
</protein>
<evidence type="ECO:0000313" key="7">
    <source>
        <dbReference type="Proteomes" id="UP001144313"/>
    </source>
</evidence>
<evidence type="ECO:0000256" key="4">
    <source>
        <dbReference type="SAM" id="MobiDB-lite"/>
    </source>
</evidence>
<dbReference type="PROSITE" id="PS00356">
    <property type="entry name" value="HTH_LACI_1"/>
    <property type="match status" value="1"/>
</dbReference>
<dbReference type="GO" id="GO:0000976">
    <property type="term" value="F:transcription cis-regulatory region binding"/>
    <property type="evidence" value="ECO:0007669"/>
    <property type="project" value="TreeGrafter"/>
</dbReference>
<dbReference type="GO" id="GO:0003700">
    <property type="term" value="F:DNA-binding transcription factor activity"/>
    <property type="evidence" value="ECO:0007669"/>
    <property type="project" value="TreeGrafter"/>
</dbReference>
<evidence type="ECO:0000259" key="5">
    <source>
        <dbReference type="PROSITE" id="PS50932"/>
    </source>
</evidence>
<dbReference type="InterPro" id="IPR010982">
    <property type="entry name" value="Lambda_DNA-bd_dom_sf"/>
</dbReference>
<keyword evidence="1" id="KW-0805">Transcription regulation</keyword>
<proteinExistence type="predicted"/>
<feature type="domain" description="HTH lacI-type" evidence="5">
    <location>
        <begin position="2"/>
        <end position="56"/>
    </location>
</feature>
<dbReference type="AlphaFoldDB" id="A0A9W6GAP1"/>
<sequence>MVTMSDVARLAGVSKMTVSNVVNNRPGVSDPVRRRVLEAVQQSGYRLNVNARTLKAGRTGVIGLAVPGVDQPYFGVLGEHVIAAAAAKGFHVAIEQTGAAAEGEAEAISQSHRLQFDGLIISAVILDPREQAHAWADFPIVMLGERDYGQAIDHVGMNNEAGSRAATEHLIERGCTRIANVTGWSLEGVHVGSRRYRGYTEALKAAGIPVDPALVCLSGMGQETGRRAVHDLHEAGVEFDGVVAITDSVAIGVMRGLADLGMRCPEDVRVVGFDDISVCEFLTPSLTTVAPGHRWMAEKAVELIASRLEDPSRPPEDHTAPYELKVRESTR</sequence>
<organism evidence="6 7">
    <name type="scientific">Glycomyces algeriensis</name>
    <dbReference type="NCBI Taxonomy" id="256037"/>
    <lineage>
        <taxon>Bacteria</taxon>
        <taxon>Bacillati</taxon>
        <taxon>Actinomycetota</taxon>
        <taxon>Actinomycetes</taxon>
        <taxon>Glycomycetales</taxon>
        <taxon>Glycomycetaceae</taxon>
        <taxon>Glycomyces</taxon>
    </lineage>
</organism>
<dbReference type="SMART" id="SM00354">
    <property type="entry name" value="HTH_LACI"/>
    <property type="match status" value="1"/>
</dbReference>
<dbReference type="InterPro" id="IPR046335">
    <property type="entry name" value="LacI/GalR-like_sensor"/>
</dbReference>
<evidence type="ECO:0000256" key="2">
    <source>
        <dbReference type="ARBA" id="ARBA00023125"/>
    </source>
</evidence>
<dbReference type="CDD" id="cd06267">
    <property type="entry name" value="PBP1_LacI_sugar_binding-like"/>
    <property type="match status" value="1"/>
</dbReference>
<comment type="caution">
    <text evidence="6">The sequence shown here is derived from an EMBL/GenBank/DDBJ whole genome shotgun (WGS) entry which is preliminary data.</text>
</comment>
<name>A0A9W6GAP1_9ACTN</name>
<accession>A0A9W6GAP1</accession>